<dbReference type="EMBL" id="OU503051">
    <property type="protein sequence ID" value="CAI9779293.1"/>
    <property type="molecule type" value="Genomic_DNA"/>
</dbReference>
<sequence length="641" mass="72783">MKENQELRFVCKLCNKKYSCGKSLGGHMRSHLVANSVESEEKFQSKMKKISSSGSSGKNIIKESRVVDDFGNGQSNFYGLRENPKKTWRAEDSKFPLPQEKFCKQCGKGFQSLKALCGHMACHSEKERGLKDDHSWTSENQKVVMDSDLDAESEDRKRLRNTRSSLKCKWYKKIVVNGFSLVDDFGNVQSNFYGLRENHKKSWRAEDSKYPLPQEKFCKQCGKGFQSLKALCGHMACHSEKERGLKDDHSWTSENQKVVMDSDLDAESEDRKRLRNTRSSLKCKWYKKIVVNGFSSRGSDIEEQEKEDLAMCLMMLSRDSGNRGGVNSIMESSDNNSVALETKSSSLDIRIDRKEGLNYVLNKDEAPRMKKIGDMKSKNSVLDGEIAQVDSSDSEYFLDECTKIESDVYMNRCHSNGGSGACNKPLMIWTRMKSYKTDLSRDNMKENGSVNAERESNYSKTKSQKRKYTSESPKNGSPDAKISNQIQKKSKYECLNCQKTFNSYQALGGHRPCQKTSNAHFEVRYGTGENSSDDATYFRTIDNFGELSSRNRKPTAETSSQYAEKRIKPMQSKDHVCPFCHRSFKNGQALGGHKRSHIINGHEENSSRTPINKPELPHLLDLNLSAPAKDEDYGHGQLFAS</sequence>
<dbReference type="Pfam" id="PF13912">
    <property type="entry name" value="zf-C2H2_6"/>
    <property type="match status" value="5"/>
</dbReference>
<protein>
    <recommendedName>
        <fullName evidence="3">C2H2-type domain-containing protein</fullName>
    </recommendedName>
</protein>
<feature type="domain" description="C2H2-type" evidence="3">
    <location>
        <begin position="9"/>
        <end position="31"/>
    </location>
</feature>
<evidence type="ECO:0000313" key="4">
    <source>
        <dbReference type="EMBL" id="CAI9779293.1"/>
    </source>
</evidence>
<feature type="domain" description="C2H2-type" evidence="3">
    <location>
        <begin position="101"/>
        <end position="128"/>
    </location>
</feature>
<keyword evidence="1" id="KW-0863">Zinc-finger</keyword>
<name>A0AAD2E7N5_9LAMI</name>
<dbReference type="GO" id="GO:0008270">
    <property type="term" value="F:zinc ion binding"/>
    <property type="evidence" value="ECO:0007669"/>
    <property type="project" value="UniProtKB-KW"/>
</dbReference>
<dbReference type="SMART" id="SM00355">
    <property type="entry name" value="ZnF_C2H2"/>
    <property type="match status" value="5"/>
</dbReference>
<dbReference type="SUPFAM" id="SSF57667">
    <property type="entry name" value="beta-beta-alpha zinc fingers"/>
    <property type="match status" value="2"/>
</dbReference>
<gene>
    <name evidence="4" type="ORF">FPE_LOCUS26723</name>
</gene>
<dbReference type="PROSITE" id="PS00028">
    <property type="entry name" value="ZINC_FINGER_C2H2_1"/>
    <property type="match status" value="4"/>
</dbReference>
<proteinExistence type="predicted"/>
<evidence type="ECO:0000259" key="3">
    <source>
        <dbReference type="PROSITE" id="PS50157"/>
    </source>
</evidence>
<keyword evidence="1" id="KW-0479">Metal-binding</keyword>
<dbReference type="PROSITE" id="PS50157">
    <property type="entry name" value="ZINC_FINGER_C2H2_2"/>
    <property type="match status" value="4"/>
</dbReference>
<keyword evidence="1" id="KW-0862">Zinc</keyword>
<reference evidence="4" key="1">
    <citation type="submission" date="2023-05" db="EMBL/GenBank/DDBJ databases">
        <authorList>
            <person name="Huff M."/>
        </authorList>
    </citation>
    <scope>NUCLEOTIDE SEQUENCE</scope>
</reference>
<feature type="domain" description="C2H2-type" evidence="3">
    <location>
        <begin position="216"/>
        <end position="243"/>
    </location>
</feature>
<organism evidence="4 5">
    <name type="scientific">Fraxinus pennsylvanica</name>
    <dbReference type="NCBI Taxonomy" id="56036"/>
    <lineage>
        <taxon>Eukaryota</taxon>
        <taxon>Viridiplantae</taxon>
        <taxon>Streptophyta</taxon>
        <taxon>Embryophyta</taxon>
        <taxon>Tracheophyta</taxon>
        <taxon>Spermatophyta</taxon>
        <taxon>Magnoliopsida</taxon>
        <taxon>eudicotyledons</taxon>
        <taxon>Gunneridae</taxon>
        <taxon>Pentapetalae</taxon>
        <taxon>asterids</taxon>
        <taxon>lamiids</taxon>
        <taxon>Lamiales</taxon>
        <taxon>Oleaceae</taxon>
        <taxon>Oleeae</taxon>
        <taxon>Fraxinus</taxon>
    </lineage>
</organism>
<dbReference type="PANTHER" id="PTHR46869:SF1">
    <property type="entry name" value="C2H2-LIKE ZINC FINGER PROTEIN"/>
    <property type="match status" value="1"/>
</dbReference>
<dbReference type="Gene3D" id="3.30.160.60">
    <property type="entry name" value="Classic Zinc Finger"/>
    <property type="match status" value="1"/>
</dbReference>
<dbReference type="AlphaFoldDB" id="A0AAD2E7N5"/>
<feature type="region of interest" description="Disordered" evidence="2">
    <location>
        <begin position="439"/>
        <end position="483"/>
    </location>
</feature>
<keyword evidence="5" id="KW-1185">Reference proteome</keyword>
<dbReference type="InterPro" id="IPR013087">
    <property type="entry name" value="Znf_C2H2_type"/>
</dbReference>
<evidence type="ECO:0000256" key="1">
    <source>
        <dbReference type="PROSITE-ProRule" id="PRU00042"/>
    </source>
</evidence>
<dbReference type="InterPro" id="IPR036236">
    <property type="entry name" value="Znf_C2H2_sf"/>
</dbReference>
<accession>A0AAD2E7N5</accession>
<dbReference type="Proteomes" id="UP000834106">
    <property type="component" value="Chromosome 16"/>
</dbReference>
<evidence type="ECO:0000313" key="5">
    <source>
        <dbReference type="Proteomes" id="UP000834106"/>
    </source>
</evidence>
<evidence type="ECO:0000256" key="2">
    <source>
        <dbReference type="SAM" id="MobiDB-lite"/>
    </source>
</evidence>
<feature type="domain" description="C2H2-type" evidence="3">
    <location>
        <begin position="575"/>
        <end position="597"/>
    </location>
</feature>
<dbReference type="PANTHER" id="PTHR46869">
    <property type="entry name" value="C2H2-LIKE ZINC FINGER PROTEIN"/>
    <property type="match status" value="1"/>
</dbReference>